<comment type="caution">
    <text evidence="1">The sequence shown here is derived from an EMBL/GenBank/DDBJ whole genome shotgun (WGS) entry which is preliminary data.</text>
</comment>
<protein>
    <submittedName>
        <fullName evidence="1">Uncharacterized protein</fullName>
    </submittedName>
</protein>
<dbReference type="Proteomes" id="UP001185792">
    <property type="component" value="Unassembled WGS sequence"/>
</dbReference>
<gene>
    <name evidence="1" type="ORF">R4198_23845</name>
</gene>
<keyword evidence="2" id="KW-1185">Reference proteome</keyword>
<sequence>MDRVHEACIYAWKYSRADFEPHLDVERKHSQWRETCALAGSMAESLMLSCAAVIEAEWHARAITAGTESAGLAIAQRYLADTALDTVVSIGHRLINFLVRVARTDPATCRTLPTVSWFEALGPTYLPFETDDPTAWLPLNEKTINALRRVLPTRHAPSLDALDLLVRSDAWTAIFEMRAENFHRWRKEHESVVGVDANSGAETDKYDAEGNHIGRSIGGFSRRHTISDGLTERTTSVAGEGVRAVAVALEALIADALNVLPEIADGYTITFTATGIKYSRPAKRTTF</sequence>
<name>A0ABU4EZR5_WILMA</name>
<dbReference type="RefSeq" id="WP_317714713.1">
    <property type="nucleotide sequence ID" value="NZ_JAWLUM010000005.1"/>
</dbReference>
<evidence type="ECO:0000313" key="2">
    <source>
        <dbReference type="Proteomes" id="UP001185792"/>
    </source>
</evidence>
<accession>A0ABU4EZR5</accession>
<proteinExistence type="predicted"/>
<organism evidence="1 2">
    <name type="scientific">Williamsia marianensis</name>
    <dbReference type="NCBI Taxonomy" id="85044"/>
    <lineage>
        <taxon>Bacteria</taxon>
        <taxon>Bacillati</taxon>
        <taxon>Actinomycetota</taxon>
        <taxon>Actinomycetes</taxon>
        <taxon>Mycobacteriales</taxon>
        <taxon>Nocardiaceae</taxon>
        <taxon>Williamsia</taxon>
    </lineage>
</organism>
<dbReference type="EMBL" id="JAWLUM010000005">
    <property type="protein sequence ID" value="MDV7136738.1"/>
    <property type="molecule type" value="Genomic_DNA"/>
</dbReference>
<evidence type="ECO:0000313" key="1">
    <source>
        <dbReference type="EMBL" id="MDV7136738.1"/>
    </source>
</evidence>
<reference evidence="1 2" key="1">
    <citation type="submission" date="2023-10" db="EMBL/GenBank/DDBJ databases">
        <title>Development of a sustainable strategy for remediation of hydrocarbon-contaminated territories based on the waste exchange concept.</title>
        <authorList>
            <person name="Krivoruchko A."/>
        </authorList>
    </citation>
    <scope>NUCLEOTIDE SEQUENCE [LARGE SCALE GENOMIC DNA]</scope>
    <source>
        <strain evidence="1 2">IEGM 1236</strain>
    </source>
</reference>